<keyword evidence="6 10" id="KW-0067">ATP-binding</keyword>
<feature type="domain" description="ABC transporter" evidence="9">
    <location>
        <begin position="252"/>
        <end position="505"/>
    </location>
</feature>
<dbReference type="InterPro" id="IPR003439">
    <property type="entry name" value="ABC_transporter-like_ATP-bd"/>
</dbReference>
<accession>A0A927BQ28</accession>
<evidence type="ECO:0000256" key="3">
    <source>
        <dbReference type="ARBA" id="ARBA00022597"/>
    </source>
</evidence>
<evidence type="ECO:0000256" key="4">
    <source>
        <dbReference type="ARBA" id="ARBA00022737"/>
    </source>
</evidence>
<name>A0A927BQ28_9BACL</name>
<dbReference type="CDD" id="cd03215">
    <property type="entry name" value="ABC_Carb_Monos_II"/>
    <property type="match status" value="1"/>
</dbReference>
<evidence type="ECO:0000256" key="2">
    <source>
        <dbReference type="ARBA" id="ARBA00022475"/>
    </source>
</evidence>
<dbReference type="AlphaFoldDB" id="A0A927BQ28"/>
<keyword evidence="8" id="KW-0472">Membrane</keyword>
<keyword evidence="11" id="KW-1185">Reference proteome</keyword>
<dbReference type="GO" id="GO:0005524">
    <property type="term" value="F:ATP binding"/>
    <property type="evidence" value="ECO:0007669"/>
    <property type="project" value="UniProtKB-KW"/>
</dbReference>
<dbReference type="PANTHER" id="PTHR43790:SF3">
    <property type="entry name" value="D-ALLOSE IMPORT ATP-BINDING PROTEIN ALSA-RELATED"/>
    <property type="match status" value="1"/>
</dbReference>
<keyword evidence="3" id="KW-0762">Sugar transport</keyword>
<evidence type="ECO:0000259" key="9">
    <source>
        <dbReference type="PROSITE" id="PS50893"/>
    </source>
</evidence>
<evidence type="ECO:0000256" key="8">
    <source>
        <dbReference type="ARBA" id="ARBA00023136"/>
    </source>
</evidence>
<dbReference type="Gene3D" id="3.40.50.300">
    <property type="entry name" value="P-loop containing nucleotide triphosphate hydrolases"/>
    <property type="match status" value="2"/>
</dbReference>
<dbReference type="InterPro" id="IPR027417">
    <property type="entry name" value="P-loop_NTPase"/>
</dbReference>
<evidence type="ECO:0000256" key="5">
    <source>
        <dbReference type="ARBA" id="ARBA00022741"/>
    </source>
</evidence>
<keyword evidence="5" id="KW-0547">Nucleotide-binding</keyword>
<dbReference type="EMBL" id="JACXIZ010000011">
    <property type="protein sequence ID" value="MBD2844648.1"/>
    <property type="molecule type" value="Genomic_DNA"/>
</dbReference>
<evidence type="ECO:0000313" key="11">
    <source>
        <dbReference type="Proteomes" id="UP000621560"/>
    </source>
</evidence>
<keyword evidence="1" id="KW-0813">Transport</keyword>
<dbReference type="PANTHER" id="PTHR43790">
    <property type="entry name" value="CARBOHYDRATE TRANSPORT ATP-BINDING PROTEIN MG119-RELATED"/>
    <property type="match status" value="1"/>
</dbReference>
<keyword evidence="2" id="KW-1003">Cell membrane</keyword>
<evidence type="ECO:0000256" key="6">
    <source>
        <dbReference type="ARBA" id="ARBA00022840"/>
    </source>
</evidence>
<protein>
    <submittedName>
        <fullName evidence="10">Sugar ABC transporter ATP-binding protein</fullName>
    </submittedName>
</protein>
<dbReference type="InterPro" id="IPR050107">
    <property type="entry name" value="ABC_carbohydrate_import_ATPase"/>
</dbReference>
<dbReference type="PROSITE" id="PS00211">
    <property type="entry name" value="ABC_TRANSPORTER_1"/>
    <property type="match status" value="1"/>
</dbReference>
<sequence>MTEKQPGKLEMQDISIAFPGVQALKDMHFCAERGRVHALIGANGAGKSTLMKILGGAYDHYTGTIKIDGAAAAIRSPRNAKTLGIQVVYQEVDTALIPSLSVGENLMLEQLVHDMKGRHLVRWRTLHRSAQQQLDRLQVRVDSRKLVQDLTLAEKQMVLIARAASLECRYLVLDEPTAPLSSAETAELFRLVRELKASGVGIIFISHRLPELYDICDDITIMRDGRFVLRERLQALRQEEIVEHMLGARMELQFPRSSRRIGEPLLEVRQLRDPGRLDAIDLSIRKGEIVGLAGLVGAGKTELCRALFGASRTAMGEVVLDGRASARARTPYQAVRRGFALVPEERRKEGILVQESVGANLTVPTLGRYSLVGSWIRRGRERRAAEAMIGRLGIKTPSAQTRAGNLSGGNQQKIAIGKWLLADAAVYLFDEPTKGVDVGAKRDIFQLVDELAQRGKCVLYATSELSEIVGITDRVYVMYDGKIVKELETAATTEEELLFYSTGGGAT</sequence>
<evidence type="ECO:0000256" key="7">
    <source>
        <dbReference type="ARBA" id="ARBA00022967"/>
    </source>
</evidence>
<dbReference type="Proteomes" id="UP000621560">
    <property type="component" value="Unassembled WGS sequence"/>
</dbReference>
<reference evidence="10" key="1">
    <citation type="submission" date="2020-09" db="EMBL/GenBank/DDBJ databases">
        <title>A novel bacterium of genus Paenibacillus, isolated from South China Sea.</title>
        <authorList>
            <person name="Huang H."/>
            <person name="Mo K."/>
            <person name="Hu Y."/>
        </authorList>
    </citation>
    <scope>NUCLEOTIDE SEQUENCE</scope>
    <source>
        <strain evidence="10">IB182496</strain>
    </source>
</reference>
<organism evidence="10 11">
    <name type="scientific">Paenibacillus sabuli</name>
    <dbReference type="NCBI Taxonomy" id="2772509"/>
    <lineage>
        <taxon>Bacteria</taxon>
        <taxon>Bacillati</taxon>
        <taxon>Bacillota</taxon>
        <taxon>Bacilli</taxon>
        <taxon>Bacillales</taxon>
        <taxon>Paenibacillaceae</taxon>
        <taxon>Paenibacillus</taxon>
    </lineage>
</organism>
<keyword evidence="4" id="KW-0677">Repeat</keyword>
<dbReference type="SUPFAM" id="SSF52540">
    <property type="entry name" value="P-loop containing nucleoside triphosphate hydrolases"/>
    <property type="match status" value="2"/>
</dbReference>
<dbReference type="GO" id="GO:0016887">
    <property type="term" value="F:ATP hydrolysis activity"/>
    <property type="evidence" value="ECO:0007669"/>
    <property type="project" value="InterPro"/>
</dbReference>
<proteinExistence type="predicted"/>
<dbReference type="InterPro" id="IPR003593">
    <property type="entry name" value="AAA+_ATPase"/>
</dbReference>
<keyword evidence="7" id="KW-1278">Translocase</keyword>
<feature type="domain" description="ABC transporter" evidence="9">
    <location>
        <begin position="9"/>
        <end position="249"/>
    </location>
</feature>
<comment type="caution">
    <text evidence="10">The sequence shown here is derived from an EMBL/GenBank/DDBJ whole genome shotgun (WGS) entry which is preliminary data.</text>
</comment>
<gene>
    <name evidence="10" type="ORF">IDH44_05560</name>
</gene>
<dbReference type="InterPro" id="IPR017871">
    <property type="entry name" value="ABC_transporter-like_CS"/>
</dbReference>
<dbReference type="SMART" id="SM00382">
    <property type="entry name" value="AAA"/>
    <property type="match status" value="2"/>
</dbReference>
<evidence type="ECO:0000313" key="10">
    <source>
        <dbReference type="EMBL" id="MBD2844648.1"/>
    </source>
</evidence>
<dbReference type="RefSeq" id="WP_190915491.1">
    <property type="nucleotide sequence ID" value="NZ_JACXIZ010000011.1"/>
</dbReference>
<dbReference type="PROSITE" id="PS50893">
    <property type="entry name" value="ABC_TRANSPORTER_2"/>
    <property type="match status" value="2"/>
</dbReference>
<dbReference type="CDD" id="cd03216">
    <property type="entry name" value="ABC_Carb_Monos_I"/>
    <property type="match status" value="1"/>
</dbReference>
<dbReference type="Pfam" id="PF00005">
    <property type="entry name" value="ABC_tran"/>
    <property type="match status" value="2"/>
</dbReference>
<evidence type="ECO:0000256" key="1">
    <source>
        <dbReference type="ARBA" id="ARBA00022448"/>
    </source>
</evidence>